<name>A0ABQ5H0Q9_9ASTR</name>
<organism evidence="1 2">
    <name type="scientific">Tanacetum coccineum</name>
    <dbReference type="NCBI Taxonomy" id="301880"/>
    <lineage>
        <taxon>Eukaryota</taxon>
        <taxon>Viridiplantae</taxon>
        <taxon>Streptophyta</taxon>
        <taxon>Embryophyta</taxon>
        <taxon>Tracheophyta</taxon>
        <taxon>Spermatophyta</taxon>
        <taxon>Magnoliopsida</taxon>
        <taxon>eudicotyledons</taxon>
        <taxon>Gunneridae</taxon>
        <taxon>Pentapetalae</taxon>
        <taxon>asterids</taxon>
        <taxon>campanulids</taxon>
        <taxon>Asterales</taxon>
        <taxon>Asteraceae</taxon>
        <taxon>Asteroideae</taxon>
        <taxon>Anthemideae</taxon>
        <taxon>Anthemidinae</taxon>
        <taxon>Tanacetum</taxon>
    </lineage>
</organism>
<reference evidence="1" key="2">
    <citation type="submission" date="2022-01" db="EMBL/GenBank/DDBJ databases">
        <authorList>
            <person name="Yamashiro T."/>
            <person name="Shiraishi A."/>
            <person name="Satake H."/>
            <person name="Nakayama K."/>
        </authorList>
    </citation>
    <scope>NUCLEOTIDE SEQUENCE</scope>
</reference>
<reference evidence="1" key="1">
    <citation type="journal article" date="2022" name="Int. J. Mol. Sci.">
        <title>Draft Genome of Tanacetum Coccineum: Genomic Comparison of Closely Related Tanacetum-Family Plants.</title>
        <authorList>
            <person name="Yamashiro T."/>
            <person name="Shiraishi A."/>
            <person name="Nakayama K."/>
            <person name="Satake H."/>
        </authorList>
    </citation>
    <scope>NUCLEOTIDE SEQUENCE</scope>
</reference>
<dbReference type="EMBL" id="BQNB010019065">
    <property type="protein sequence ID" value="GJT81235.1"/>
    <property type="molecule type" value="Genomic_DNA"/>
</dbReference>
<gene>
    <name evidence="1" type="ORF">Tco_1055577</name>
</gene>
<comment type="caution">
    <text evidence="1">The sequence shown here is derived from an EMBL/GenBank/DDBJ whole genome shotgun (WGS) entry which is preliminary data.</text>
</comment>
<evidence type="ECO:0000313" key="2">
    <source>
        <dbReference type="Proteomes" id="UP001151760"/>
    </source>
</evidence>
<dbReference type="Proteomes" id="UP001151760">
    <property type="component" value="Unassembled WGS sequence"/>
</dbReference>
<keyword evidence="2" id="KW-1185">Reference proteome</keyword>
<sequence>MHIDELHKFSDGILNDVRTALNDRLKGIRIKYLPQTIWRQSDRDKAGAMIQAIDKQLKTRRIMRSLEKFIGGDRTRPKHADWAIFSSYYCNLPTPNDLGEWIFKDIMYHGDRQQTSHWHMFVSPPLAIVLHSSLEERLSHARGMTLLVSIPGARPVQFSVLTSFPKPD</sequence>
<evidence type="ECO:0000313" key="1">
    <source>
        <dbReference type="EMBL" id="GJT81235.1"/>
    </source>
</evidence>
<proteinExistence type="predicted"/>
<accession>A0ABQ5H0Q9</accession>
<protein>
    <submittedName>
        <fullName evidence="1">Uncharacterized protein</fullName>
    </submittedName>
</protein>